<proteinExistence type="predicted"/>
<dbReference type="Proteomes" id="UP000004793">
    <property type="component" value="Chromosome"/>
</dbReference>
<dbReference type="AlphaFoldDB" id="A0A7U6GE64"/>
<name>A0A7U6GE64_CALEA</name>
<evidence type="ECO:0000313" key="1">
    <source>
        <dbReference type="EMBL" id="BAL80667.1"/>
    </source>
</evidence>
<gene>
    <name evidence="1" type="ordered locus">CSE_05410</name>
</gene>
<evidence type="ECO:0000313" key="2">
    <source>
        <dbReference type="Proteomes" id="UP000004793"/>
    </source>
</evidence>
<sequence length="43" mass="4917">MEDLTDLFQIDGLGIENSLPILADKTLSFNFYLKRLFGINRAI</sequence>
<dbReference type="KEGG" id="cex:CSE_05410"/>
<dbReference type="EMBL" id="AP012051">
    <property type="protein sequence ID" value="BAL80667.1"/>
    <property type="molecule type" value="Genomic_DNA"/>
</dbReference>
<accession>A0A7U6GE64</accession>
<keyword evidence="2" id="KW-1185">Reference proteome</keyword>
<organism evidence="1 2">
    <name type="scientific">Caldisericum exile (strain DSM 21853 / NBRC 104410 / AZM16c01)</name>
    <dbReference type="NCBI Taxonomy" id="511051"/>
    <lineage>
        <taxon>Bacteria</taxon>
        <taxon>Pseudomonadati</taxon>
        <taxon>Caldisericota/Cryosericota group</taxon>
        <taxon>Caldisericota</taxon>
        <taxon>Caldisericia</taxon>
        <taxon>Caldisericales</taxon>
        <taxon>Caldisericaceae</taxon>
        <taxon>Caldisericum</taxon>
    </lineage>
</organism>
<protein>
    <submittedName>
        <fullName evidence="1">Uncharacterized protein</fullName>
    </submittedName>
</protein>
<dbReference type="RefSeq" id="WP_014453071.1">
    <property type="nucleotide sequence ID" value="NC_017096.1"/>
</dbReference>
<reference evidence="1 2" key="1">
    <citation type="submission" date="2011-01" db="EMBL/GenBank/DDBJ databases">
        <title>Whole genome sequence of Caldisericum exile AZM16c01.</title>
        <authorList>
            <person name="Narita-Yamada S."/>
            <person name="Kawakoshi A."/>
            <person name="Nakamura S."/>
            <person name="Sasagawa M."/>
            <person name="Fukada J."/>
            <person name="Sekine M."/>
            <person name="Kato Y."/>
            <person name="Fukai R."/>
            <person name="Sasaki K."/>
            <person name="Hanamaki A."/>
            <person name="Narita H."/>
            <person name="Konno Y."/>
            <person name="Mori K."/>
            <person name="Yamazaki S."/>
            <person name="Suzuki K."/>
            <person name="Fujita N."/>
        </authorList>
    </citation>
    <scope>NUCLEOTIDE SEQUENCE [LARGE SCALE GENOMIC DNA]</scope>
    <source>
        <strain evidence="2">DSM 21853 / NBRC 104410 / AZM16c01</strain>
    </source>
</reference>